<name>A0ABR9MSZ2_9MICO</name>
<dbReference type="RefSeq" id="WP_192860734.1">
    <property type="nucleotide sequence ID" value="NZ_JADAQT010000010.1"/>
</dbReference>
<accession>A0ABR9MSZ2</accession>
<organism evidence="1 2">
    <name type="scientific">Myceligenerans pegani</name>
    <dbReference type="NCBI Taxonomy" id="2776917"/>
    <lineage>
        <taxon>Bacteria</taxon>
        <taxon>Bacillati</taxon>
        <taxon>Actinomycetota</taxon>
        <taxon>Actinomycetes</taxon>
        <taxon>Micrococcales</taxon>
        <taxon>Promicromonosporaceae</taxon>
        <taxon>Myceligenerans</taxon>
    </lineage>
</organism>
<proteinExistence type="predicted"/>
<dbReference type="Proteomes" id="UP000625527">
    <property type="component" value="Unassembled WGS sequence"/>
</dbReference>
<comment type="caution">
    <text evidence="1">The sequence shown here is derived from an EMBL/GenBank/DDBJ whole genome shotgun (WGS) entry which is preliminary data.</text>
</comment>
<evidence type="ECO:0000313" key="1">
    <source>
        <dbReference type="EMBL" id="MBE1874146.1"/>
    </source>
</evidence>
<keyword evidence="2" id="KW-1185">Reference proteome</keyword>
<protein>
    <submittedName>
        <fullName evidence="1">Uncharacterized protein</fullName>
    </submittedName>
</protein>
<gene>
    <name evidence="1" type="ORF">IHE71_00245</name>
</gene>
<dbReference type="EMBL" id="JADAQT010000010">
    <property type="protein sequence ID" value="MBE1874146.1"/>
    <property type="molecule type" value="Genomic_DNA"/>
</dbReference>
<sequence>MDGAEPVAALAAARKLVESAVDEVVAAQRVGWESEAALRFREEAAVVTRRLVGELDTLDGAARLAGGLS</sequence>
<reference evidence="1 2" key="1">
    <citation type="submission" date="2020-10" db="EMBL/GenBank/DDBJ databases">
        <title>Myceligenerans pegani sp. nov., an endophytic actinomycete isolated from Peganum harmala L. in Xinjiang, China.</title>
        <authorList>
            <person name="Xin L."/>
        </authorList>
    </citation>
    <scope>NUCLEOTIDE SEQUENCE [LARGE SCALE GENOMIC DNA]</scope>
    <source>
        <strain evidence="1 2">TRM65318</strain>
    </source>
</reference>
<evidence type="ECO:0000313" key="2">
    <source>
        <dbReference type="Proteomes" id="UP000625527"/>
    </source>
</evidence>